<dbReference type="eggNOG" id="COG2271">
    <property type="taxonomic scope" value="Bacteria"/>
</dbReference>
<keyword evidence="2" id="KW-0813">Transport</keyword>
<protein>
    <submittedName>
        <fullName evidence="8">Transporter</fullName>
    </submittedName>
</protein>
<dbReference type="RefSeq" id="WP_012812998.1">
    <property type="nucleotide sequence ID" value="NC_013209.1"/>
</dbReference>
<dbReference type="STRING" id="634452.APA01_13770"/>
<accession>C7JHR9</accession>
<gene>
    <name evidence="8" type="ordered locus">APA01_13770</name>
</gene>
<dbReference type="InterPro" id="IPR011701">
    <property type="entry name" value="MFS"/>
</dbReference>
<feature type="transmembrane region" description="Helical" evidence="6">
    <location>
        <begin position="108"/>
        <end position="127"/>
    </location>
</feature>
<evidence type="ECO:0000313" key="8">
    <source>
        <dbReference type="EMBL" id="BAH99523.1"/>
    </source>
</evidence>
<dbReference type="FunFam" id="1.20.1250.20:FF:000018">
    <property type="entry name" value="MFS transporter permease"/>
    <property type="match status" value="1"/>
</dbReference>
<feature type="domain" description="Major facilitator superfamily (MFS) profile" evidence="7">
    <location>
        <begin position="42"/>
        <end position="450"/>
    </location>
</feature>
<feature type="transmembrane region" description="Helical" evidence="6">
    <location>
        <begin position="310"/>
        <end position="327"/>
    </location>
</feature>
<dbReference type="Pfam" id="PF07690">
    <property type="entry name" value="MFS_1"/>
    <property type="match status" value="1"/>
</dbReference>
<feature type="transmembrane region" description="Helical" evidence="6">
    <location>
        <begin position="393"/>
        <end position="415"/>
    </location>
</feature>
<evidence type="ECO:0000256" key="3">
    <source>
        <dbReference type="ARBA" id="ARBA00022692"/>
    </source>
</evidence>
<dbReference type="InterPro" id="IPR036259">
    <property type="entry name" value="MFS_trans_sf"/>
</dbReference>
<dbReference type="PANTHER" id="PTHR43791:SF36">
    <property type="entry name" value="TRANSPORTER, PUTATIVE (AFU_ORTHOLOGUE AFUA_6G08340)-RELATED"/>
    <property type="match status" value="1"/>
</dbReference>
<evidence type="ECO:0000256" key="4">
    <source>
        <dbReference type="ARBA" id="ARBA00022989"/>
    </source>
</evidence>
<evidence type="ECO:0000259" key="7">
    <source>
        <dbReference type="PROSITE" id="PS50850"/>
    </source>
</evidence>
<name>C7JHR9_ACEP3</name>
<dbReference type="GO" id="GO:0022857">
    <property type="term" value="F:transmembrane transporter activity"/>
    <property type="evidence" value="ECO:0007669"/>
    <property type="project" value="InterPro"/>
</dbReference>
<dbReference type="CDD" id="cd17319">
    <property type="entry name" value="MFS_ExuT_GudP_like"/>
    <property type="match status" value="1"/>
</dbReference>
<feature type="transmembrane region" description="Helical" evidence="6">
    <location>
        <begin position="270"/>
        <end position="290"/>
    </location>
</feature>
<feature type="transmembrane region" description="Helical" evidence="6">
    <location>
        <begin position="334"/>
        <end position="355"/>
    </location>
</feature>
<proteinExistence type="predicted"/>
<dbReference type="SUPFAM" id="SSF103473">
    <property type="entry name" value="MFS general substrate transporter"/>
    <property type="match status" value="1"/>
</dbReference>
<keyword evidence="3 6" id="KW-0812">Transmembrane</keyword>
<dbReference type="PATRIC" id="fig|634452.3.peg.1447"/>
<dbReference type="Proteomes" id="UP000000948">
    <property type="component" value="Chromosome"/>
</dbReference>
<dbReference type="GO" id="GO:0016020">
    <property type="term" value="C:membrane"/>
    <property type="evidence" value="ECO:0007669"/>
    <property type="project" value="UniProtKB-SubCell"/>
</dbReference>
<dbReference type="BioCyc" id="APAS634452:APA01_RS06950-MONOMER"/>
<keyword evidence="4 6" id="KW-1133">Transmembrane helix</keyword>
<dbReference type="InterPro" id="IPR020846">
    <property type="entry name" value="MFS_dom"/>
</dbReference>
<reference evidence="8 9" key="1">
    <citation type="journal article" date="2009" name="Nucleic Acids Res.">
        <title>Whole-genome analyses reveal genetic instability of Acetobacter pasteurianus.</title>
        <authorList>
            <person name="Azuma Y."/>
            <person name="Hosoyama A."/>
            <person name="Matsutani M."/>
            <person name="Furuya N."/>
            <person name="Horikawa H."/>
            <person name="Harada T."/>
            <person name="Hirakawa H."/>
            <person name="Kuhara S."/>
            <person name="Matsushita K."/>
            <person name="Fujita N."/>
            <person name="Shirai M."/>
        </authorList>
    </citation>
    <scope>NUCLEOTIDE SEQUENCE [LARGE SCALE GENOMIC DNA]</scope>
    <source>
        <strain evidence="9">NBRC 105184 / IFO 3283-01</strain>
    </source>
</reference>
<evidence type="ECO:0000256" key="2">
    <source>
        <dbReference type="ARBA" id="ARBA00022448"/>
    </source>
</evidence>
<dbReference type="EMBL" id="AP011121">
    <property type="protein sequence ID" value="BAH99523.1"/>
    <property type="molecule type" value="Genomic_DNA"/>
</dbReference>
<dbReference type="KEGG" id="apt:APA01_13770"/>
<feature type="transmembrane region" description="Helical" evidence="6">
    <location>
        <begin position="133"/>
        <end position="154"/>
    </location>
</feature>
<dbReference type="HOGENOM" id="CLU_001265_0_0_5"/>
<feature type="transmembrane region" description="Helical" evidence="6">
    <location>
        <begin position="77"/>
        <end position="96"/>
    </location>
</feature>
<dbReference type="GeneID" id="60376374"/>
<feature type="transmembrane region" description="Helical" evidence="6">
    <location>
        <begin position="166"/>
        <end position="190"/>
    </location>
</feature>
<dbReference type="AlphaFoldDB" id="C7JHR9"/>
<evidence type="ECO:0000256" key="5">
    <source>
        <dbReference type="ARBA" id="ARBA00023136"/>
    </source>
</evidence>
<evidence type="ECO:0000256" key="6">
    <source>
        <dbReference type="SAM" id="Phobius"/>
    </source>
</evidence>
<dbReference type="Gene3D" id="1.20.1250.20">
    <property type="entry name" value="MFS general substrate transporter like domains"/>
    <property type="match status" value="2"/>
</dbReference>
<feature type="transmembrane region" description="Helical" evidence="6">
    <location>
        <begin position="202"/>
        <end position="222"/>
    </location>
</feature>
<comment type="subcellular location">
    <subcellularLocation>
        <location evidence="1">Membrane</location>
        <topology evidence="1">Multi-pass membrane protein</topology>
    </subcellularLocation>
</comment>
<keyword evidence="5 6" id="KW-0472">Membrane</keyword>
<sequence length="451" mass="50142">MNASHAGSACVETPRNQIKIEESMPNIPITESIVVNKVAWRILPLVTACYLGAYIDRQNIAFAKLQMMTDLHVSETVFASAASLFFIGYMIFEIPSNILLHKFGASKWIARIGISWGIITILLAFTSSTLMFYILRFFLGAAEAGLYPGIIYYLSLWFPSQHRVRMMGYFTLASSVGNMLSGPICGWLLSQNGWASLSGWQIIFLATGIFPIILAILVFFFLPEHPEKQKFLNPEEKNWLIDTLEAEREKVVHNTPQNTNTLSVIFDIRVIKLSICFMLISIASYGLSYWLPSLVKEFGVGYTANGFLNAIPYLLATLALIFLVPAVRKGDRPLYAMLAASVIGMACFLSSVFLHNNVYRFALLSLGGPCIYVLLPCLWVLPSRFLKDAKAAVGIATITSVGGFGAFLGQNLVAWVRHWSGSADLPMLIPAGACFLLFFMIFNMIYLEKNI</sequence>
<feature type="transmembrane region" description="Helical" evidence="6">
    <location>
        <begin position="427"/>
        <end position="447"/>
    </location>
</feature>
<evidence type="ECO:0000313" key="9">
    <source>
        <dbReference type="Proteomes" id="UP000000948"/>
    </source>
</evidence>
<organism evidence="8 9">
    <name type="scientific">Acetobacter pasteurianus (strain NBRC 105184 / IFO 3283-01)</name>
    <dbReference type="NCBI Taxonomy" id="634452"/>
    <lineage>
        <taxon>Bacteria</taxon>
        <taxon>Pseudomonadati</taxon>
        <taxon>Pseudomonadota</taxon>
        <taxon>Alphaproteobacteria</taxon>
        <taxon>Acetobacterales</taxon>
        <taxon>Acetobacteraceae</taxon>
        <taxon>Acetobacter</taxon>
    </lineage>
</organism>
<dbReference type="PANTHER" id="PTHR43791">
    <property type="entry name" value="PERMEASE-RELATED"/>
    <property type="match status" value="1"/>
</dbReference>
<feature type="transmembrane region" description="Helical" evidence="6">
    <location>
        <begin position="361"/>
        <end position="381"/>
    </location>
</feature>
<evidence type="ECO:0000256" key="1">
    <source>
        <dbReference type="ARBA" id="ARBA00004141"/>
    </source>
</evidence>
<dbReference type="PROSITE" id="PS50850">
    <property type="entry name" value="MFS"/>
    <property type="match status" value="1"/>
</dbReference>